<evidence type="ECO:0000256" key="12">
    <source>
        <dbReference type="ARBA" id="ARBA00022729"/>
    </source>
</evidence>
<evidence type="ECO:0000259" key="28">
    <source>
        <dbReference type="Pfam" id="PF21365"/>
    </source>
</evidence>
<dbReference type="FunFam" id="2.60.120.260:FF:000050">
    <property type="entry name" value="Beta-galactosidase"/>
    <property type="match status" value="1"/>
</dbReference>
<dbReference type="InterPro" id="IPR000322">
    <property type="entry name" value="Glyco_hydro_31_TIM"/>
</dbReference>
<dbReference type="GO" id="GO:0046872">
    <property type="term" value="F:metal ion binding"/>
    <property type="evidence" value="ECO:0007669"/>
    <property type="project" value="UniProtKB-KW"/>
</dbReference>
<evidence type="ECO:0000256" key="1">
    <source>
        <dbReference type="ARBA" id="ARBA00001412"/>
    </source>
</evidence>
<evidence type="ECO:0000256" key="4">
    <source>
        <dbReference type="ARBA" id="ARBA00004833"/>
    </source>
</evidence>
<feature type="binding site" evidence="21">
    <location>
        <position position="1049"/>
    </location>
    <ligand>
        <name>Fe cation</name>
        <dbReference type="ChEBI" id="CHEBI:24875"/>
        <note>catalytic</note>
    </ligand>
</feature>
<feature type="chain" id="PRO_5041966185" description="Probable glucan 1,3-alpha-glucosidase" evidence="23">
    <location>
        <begin position="23"/>
        <end position="2130"/>
    </location>
</feature>
<dbReference type="Gene3D" id="2.60.120.260">
    <property type="entry name" value="Galactose-binding domain-like"/>
    <property type="match status" value="1"/>
</dbReference>
<evidence type="ECO:0000256" key="14">
    <source>
        <dbReference type="ARBA" id="ARBA00022824"/>
    </source>
</evidence>
<evidence type="ECO:0000256" key="10">
    <source>
        <dbReference type="ARBA" id="ARBA00022525"/>
    </source>
</evidence>
<evidence type="ECO:0000256" key="23">
    <source>
        <dbReference type="SAM" id="SignalP"/>
    </source>
</evidence>
<feature type="binding site" evidence="21">
    <location>
        <position position="983"/>
    </location>
    <ligand>
        <name>Fe cation</name>
        <dbReference type="ChEBI" id="CHEBI:24875"/>
        <note>catalytic</note>
    </ligand>
</feature>
<dbReference type="GO" id="GO:0090599">
    <property type="term" value="F:alpha-glucosidase activity"/>
    <property type="evidence" value="ECO:0007669"/>
    <property type="project" value="TreeGrafter"/>
</dbReference>
<dbReference type="FunFam" id="3.20.20.80:FF:000046">
    <property type="entry name" value="Glucosidase alpha, neutral C"/>
    <property type="match status" value="1"/>
</dbReference>
<keyword evidence="10" id="KW-0964">Secreted</keyword>
<dbReference type="Pfam" id="PF21467">
    <property type="entry name" value="BetaGal_gal-bd"/>
    <property type="match status" value="1"/>
</dbReference>
<dbReference type="InterPro" id="IPR048913">
    <property type="entry name" value="BetaGal_gal-bd"/>
</dbReference>
<dbReference type="Pfam" id="PF03055">
    <property type="entry name" value="RPE65"/>
    <property type="match status" value="1"/>
</dbReference>
<protein>
    <recommendedName>
        <fullName evidence="20">Probable glucan 1,3-alpha-glucosidase</fullName>
        <ecNumber evidence="8">3.2.1.23</ecNumber>
    </recommendedName>
    <alternativeName>
        <fullName evidence="19">Glucosidase II subunit alpha</fullName>
    </alternativeName>
</protein>
<evidence type="ECO:0000259" key="25">
    <source>
        <dbReference type="Pfam" id="PF01301"/>
    </source>
</evidence>
<dbReference type="CDD" id="cd06603">
    <property type="entry name" value="GH31_GANC_GANAB_alpha"/>
    <property type="match status" value="1"/>
</dbReference>
<evidence type="ECO:0000256" key="3">
    <source>
        <dbReference type="ARBA" id="ARBA00004271"/>
    </source>
</evidence>
<evidence type="ECO:0000313" key="31">
    <source>
        <dbReference type="Proteomes" id="UP001164929"/>
    </source>
</evidence>
<evidence type="ECO:0000256" key="8">
    <source>
        <dbReference type="ARBA" id="ARBA00012756"/>
    </source>
</evidence>
<reference evidence="30" key="1">
    <citation type="journal article" date="2023" name="Mol. Ecol. Resour.">
        <title>Chromosome-level genome assembly of a triploid poplar Populus alba 'Berolinensis'.</title>
        <authorList>
            <person name="Chen S."/>
            <person name="Yu Y."/>
            <person name="Wang X."/>
            <person name="Wang S."/>
            <person name="Zhang T."/>
            <person name="Zhou Y."/>
            <person name="He R."/>
            <person name="Meng N."/>
            <person name="Wang Y."/>
            <person name="Liu W."/>
            <person name="Liu Z."/>
            <person name="Liu J."/>
            <person name="Guo Q."/>
            <person name="Huang H."/>
            <person name="Sederoff R.R."/>
            <person name="Wang G."/>
            <person name="Qu G."/>
            <person name="Chen S."/>
        </authorList>
    </citation>
    <scope>NUCLEOTIDE SEQUENCE</scope>
    <source>
        <strain evidence="30">SC-2020</strain>
    </source>
</reference>
<dbReference type="Pfam" id="PF21365">
    <property type="entry name" value="Glyco_hydro_31_3rd"/>
    <property type="match status" value="1"/>
</dbReference>
<dbReference type="Gene3D" id="2.60.40.1760">
    <property type="entry name" value="glycosyl hydrolase (family 31)"/>
    <property type="match status" value="1"/>
</dbReference>
<evidence type="ECO:0000256" key="18">
    <source>
        <dbReference type="ARBA" id="ARBA00023295"/>
    </source>
</evidence>
<feature type="compositionally biased region" description="Polar residues" evidence="22">
    <location>
        <begin position="685"/>
        <end position="715"/>
    </location>
</feature>
<evidence type="ECO:0000256" key="19">
    <source>
        <dbReference type="ARBA" id="ARBA00042895"/>
    </source>
</evidence>
<dbReference type="EMBL" id="JAQIZT010000005">
    <property type="protein sequence ID" value="KAJ6996456.1"/>
    <property type="molecule type" value="Genomic_DNA"/>
</dbReference>
<dbReference type="SUPFAM" id="SSF74650">
    <property type="entry name" value="Galactose mutarotase-like"/>
    <property type="match status" value="1"/>
</dbReference>
<dbReference type="PANTHER" id="PTHR22762">
    <property type="entry name" value="ALPHA-GLUCOSIDASE"/>
    <property type="match status" value="1"/>
</dbReference>
<evidence type="ECO:0000256" key="22">
    <source>
        <dbReference type="SAM" id="MobiDB-lite"/>
    </source>
</evidence>
<dbReference type="GO" id="GO:0005975">
    <property type="term" value="P:carbohydrate metabolic process"/>
    <property type="evidence" value="ECO:0007669"/>
    <property type="project" value="InterPro"/>
</dbReference>
<evidence type="ECO:0000256" key="17">
    <source>
        <dbReference type="ARBA" id="ARBA00023180"/>
    </source>
</evidence>
<feature type="binding site" evidence="21">
    <location>
        <position position="934"/>
    </location>
    <ligand>
        <name>Fe cation</name>
        <dbReference type="ChEBI" id="CHEBI:24875"/>
        <note>catalytic</note>
    </ligand>
</feature>
<keyword evidence="17" id="KW-0325">Glycoprotein</keyword>
<gene>
    <name evidence="30" type="ORF">NC653_013148</name>
</gene>
<evidence type="ECO:0000256" key="2">
    <source>
        <dbReference type="ARBA" id="ARBA00004240"/>
    </source>
</evidence>
<dbReference type="PANTHER" id="PTHR22762:SF54">
    <property type="entry name" value="BCDNA.GH04962"/>
    <property type="match status" value="1"/>
</dbReference>
<evidence type="ECO:0000259" key="29">
    <source>
        <dbReference type="Pfam" id="PF21467"/>
    </source>
</evidence>
<keyword evidence="15" id="KW-0560">Oxidoreductase</keyword>
<keyword evidence="11 21" id="KW-0479">Metal-binding</keyword>
<dbReference type="SUPFAM" id="SSF49785">
    <property type="entry name" value="Galactose-binding domain-like"/>
    <property type="match status" value="2"/>
</dbReference>
<feature type="binding site" evidence="21">
    <location>
        <position position="1226"/>
    </location>
    <ligand>
        <name>Fe cation</name>
        <dbReference type="ChEBI" id="CHEBI:24875"/>
        <note>catalytic</note>
    </ligand>
</feature>
<comment type="catalytic activity">
    <reaction evidence="1">
        <text>Hydrolysis of terminal non-reducing beta-D-galactose residues in beta-D-galactosides.</text>
        <dbReference type="EC" id="3.2.1.23"/>
    </reaction>
</comment>
<evidence type="ECO:0000256" key="11">
    <source>
        <dbReference type="ARBA" id="ARBA00022723"/>
    </source>
</evidence>
<evidence type="ECO:0000256" key="6">
    <source>
        <dbReference type="ARBA" id="ARBA00007806"/>
    </source>
</evidence>
<dbReference type="InterPro" id="IPR031330">
    <property type="entry name" value="Gly_Hdrlase_35_cat"/>
</dbReference>
<dbReference type="GO" id="GO:0004565">
    <property type="term" value="F:beta-galactosidase activity"/>
    <property type="evidence" value="ECO:0007669"/>
    <property type="project" value="UniProtKB-EC"/>
</dbReference>
<dbReference type="InterPro" id="IPR011013">
    <property type="entry name" value="Gal_mutarotase_sf_dom"/>
</dbReference>
<dbReference type="Proteomes" id="UP001164929">
    <property type="component" value="Chromosome 5"/>
</dbReference>
<comment type="caution">
    <text evidence="30">The sequence shown here is derived from an EMBL/GenBank/DDBJ whole genome shotgun (WGS) entry which is preliminary data.</text>
</comment>
<comment type="subcellular location">
    <subcellularLocation>
        <location evidence="2">Endoplasmic reticulum</location>
    </subcellularLocation>
    <subcellularLocation>
        <location evidence="3">Secreted</location>
        <location evidence="3">Extracellular space</location>
        <location evidence="3">Apoplast</location>
    </subcellularLocation>
</comment>
<evidence type="ECO:0000256" key="16">
    <source>
        <dbReference type="ARBA" id="ARBA00023004"/>
    </source>
</evidence>
<dbReference type="InterPro" id="IPR001944">
    <property type="entry name" value="Glycoside_Hdrlase_35"/>
</dbReference>
<evidence type="ECO:0000256" key="5">
    <source>
        <dbReference type="ARBA" id="ARBA00006787"/>
    </source>
</evidence>
<evidence type="ECO:0000256" key="20">
    <source>
        <dbReference type="ARBA" id="ARBA00073689"/>
    </source>
</evidence>
<evidence type="ECO:0000259" key="24">
    <source>
        <dbReference type="Pfam" id="PF01055"/>
    </source>
</evidence>
<evidence type="ECO:0000256" key="15">
    <source>
        <dbReference type="ARBA" id="ARBA00022964"/>
    </source>
</evidence>
<feature type="domain" description="Glycosyl hydrolase family 31 C-terminal" evidence="28">
    <location>
        <begin position="1902"/>
        <end position="1988"/>
    </location>
</feature>
<keyword evidence="16 21" id="KW-0408">Iron</keyword>
<comment type="pathway">
    <text evidence="4">Glycan metabolism; N-glycan metabolism.</text>
</comment>
<dbReference type="InterPro" id="IPR041392">
    <property type="entry name" value="GHD"/>
</dbReference>
<dbReference type="PRINTS" id="PR00742">
    <property type="entry name" value="GLHYDRLASE35"/>
</dbReference>
<dbReference type="InterPro" id="IPR013780">
    <property type="entry name" value="Glyco_hydro_b"/>
</dbReference>
<dbReference type="Pfam" id="PF01055">
    <property type="entry name" value="Glyco_hydro_31_2nd"/>
    <property type="match status" value="1"/>
</dbReference>
<feature type="signal peptide" evidence="23">
    <location>
        <begin position="1"/>
        <end position="22"/>
    </location>
</feature>
<dbReference type="Pfam" id="PF01301">
    <property type="entry name" value="Glyco_hydro_35"/>
    <property type="match status" value="1"/>
</dbReference>
<dbReference type="GO" id="GO:0030246">
    <property type="term" value="F:carbohydrate binding"/>
    <property type="evidence" value="ECO:0007669"/>
    <property type="project" value="InterPro"/>
</dbReference>
<dbReference type="SUPFAM" id="SSF51011">
    <property type="entry name" value="Glycosyl hydrolase domain"/>
    <property type="match status" value="1"/>
</dbReference>
<evidence type="ECO:0000256" key="13">
    <source>
        <dbReference type="ARBA" id="ARBA00022801"/>
    </source>
</evidence>
<feature type="domain" description="Glycoside hydrolase 35 catalytic" evidence="25">
    <location>
        <begin position="31"/>
        <end position="180"/>
    </location>
</feature>
<dbReference type="EC" id="3.2.1.23" evidence="8"/>
<evidence type="ECO:0000256" key="7">
    <source>
        <dbReference type="ARBA" id="ARBA00009809"/>
    </source>
</evidence>
<dbReference type="GO" id="GO:0006491">
    <property type="term" value="P:N-glycan processing"/>
    <property type="evidence" value="ECO:0007669"/>
    <property type="project" value="TreeGrafter"/>
</dbReference>
<dbReference type="InterPro" id="IPR030458">
    <property type="entry name" value="Glyco_hydro_31_AS"/>
</dbReference>
<feature type="domain" description="Beta-galactosidase galactose-binding" evidence="29">
    <location>
        <begin position="529"/>
        <end position="594"/>
    </location>
</feature>
<keyword evidence="31" id="KW-1185">Reference proteome</keyword>
<dbReference type="InterPro" id="IPR025887">
    <property type="entry name" value="Glyco_hydro_31_N_dom"/>
</dbReference>
<dbReference type="GO" id="GO:0016702">
    <property type="term" value="F:oxidoreductase activity, acting on single donors with incorporation of molecular oxygen, incorporation of two atoms of oxygen"/>
    <property type="evidence" value="ECO:0007669"/>
    <property type="project" value="InterPro"/>
</dbReference>
<keyword evidence="15" id="KW-0223">Dioxygenase</keyword>
<dbReference type="SUPFAM" id="SSF51445">
    <property type="entry name" value="(Trans)glycosidases"/>
    <property type="match status" value="2"/>
</dbReference>
<sequence length="2130" mass="238854">MGWWLSWVVLTVAVIRDIGVRGGDVTYDGRSLIIDGQRKILFSGSIHYPRSTPEMWPSLVAKAREGGVDVIQTYVFWNLHEPRPGEVYDFSGRNDLVRFIKEIQAQGLYVCLRIGPFIESEWTYGGFPFWLHDVPDIVYRSDNEPFKFYMQNFTTKIVNMMKSEGLYASQGGPIILSQINTCNGMRCGETFGGPNSPTKPSLWTENWTSFYQVYGGEPYIRSAEDIAFHLYKLLHGLIRQPKWGHLKELHAAIKSCSTTILEGVQSNFSLGQLQQAYIFEEEGAGCAAFLVNNDQKNNATVEFRNITFELLPKSISILPDCENIIFNTAKVNAKGNEITRTSSQLFDDAGRWEAYTDVIPNFADTNLKSDTLLEHMNTTKDKSDYLWYTFSFQPNSSCTEPVLHVESLAHVASAFVNNKYAGSAHGSKDAKGPFTMEAPIVLNDQMNNISILSTMVGLQDSGAFLERRYAGLTRVEIRCAQQEIYNFTNNYEWGYQAGLSGESLNIYMREHLDNIEWSEVVSARDQPLSWFKIEFDAPTGNDPVVLNLSTMGKGEAWVNGQSIGRYWLSFLTSKGQPSQTLYHIPRAFLNSSGNLLVLLEESGGDPLHISIDTVSRTGLQEHASRNKMDASSSSFLSAIQASELLTGTVAMAIPKSAVTTTPSFLSRRPPALVVSSVRIEEKTRNSNTRPTTSGTSRPASSTTALPPATKSSTARKSPANDRRVAEPNQPSMMFNVLEDVINNFIDPPLRPSVDPRYVLSDNFAPVDELPPTECEVIQGSLPSCLDGAYIRNGPNPQYLPRGPHHLFDGDGMLHSIRISQGKATLCSRYVRTYKYTLERDAGAPLLPNVFSGFNGLAASAARGALSAVRILAGQFNPANGIGLANTSLAYFGNRLYALGESDLPYAVRLTSNGDIETLGRHDFDGKLLMSMTAHPKIDLETGEAFAFRYGPVPPFLTYFHFDGNGNKQPDVPIFSMTRPSFLHDFGISSKYAIFADIQIGMNPMEMIFGGGSPVGSDPAKVPRLGIIPRYAKDESGMKWFDVPGFNLIHAINAWDEEDAIVMLAPNILSVEHTLERMDLIHALVEKVRIDLKTGIVTRNPVSARNLDFGVINPAYLGKKNRFVYAAIGDPMPKISGVVKLDVSKGERQECTVASRIYGPRCYGGEPFFVAREPENPEAEEDDGYVVSYVHDEMAGESKLLVMDARSPDLDIVAAVKLPRRVPYGFHGLFFRNCNQTPFCKRARSRSRSRSPGGCTLIPHNIAISNGDLTATLLSKHEDQVRPLILSLSVYHDGILRLKIDEDYDHSDPPASKTRFQVPDVIIPEFEFNKLWLQRLSTETLNDESSPSTVVYLSEGYDAVLRHEPFEVYIRDKQSGNQKLISLNSHQLFDFEQLRVKKEGEEDSETWEERFRGHTDTRPYGPQSISFDVSFYNAEFVSGIPERATSLALKPTRGPGVEKGLEPYRLFNLDVFEYLSESPFGLYGSIPLMISHGKEGRSAGFFWLNAAEMQIDVLGDGWDAESGIEWVKQKRIDTFWMSEAGIVDAFFFVGPGPKDIVRQYTSVTGRASMPQMFSIAYHQSRWNYRDEEDVENVDAKFDEHDIPYDVLWLDIDHTDGRRYFTWDSVLFPHPEEMQKKLAAKGRHMVTIVDPHIKRDDSFRLHKEATQKGYYVKDASGKDFDGWCWPGSSSYLDMVNPEIRSWWGDKFSYKNYVGSTPSLYIWNDMNEPSVFNGPEVSMPRDALHLGGIEHREMHNSYGYYFHMATSDGLLKRGGGNDRPFVLSRAFFPGSQRYGSVWTGDNTADWDHLRVSVPMILTLGLTGISFSGADVGGYFGNPGPELLVRWYQLGAFYPFFRGHAHQDTKRREPWLFGEKNKRLIREAIHVRYMLLPYFYTLFREANTTGLPVMRPLWMEFPSDEATFSNDEAFMVGSSLLVQGIYTEGAKYASVYLPGKELWYDIRTGDAYKGGKTHKLEAAESVPAFQRAGTIIPRKDRLRRSSTQMVNDPYTLVIAVNSSQAAEGELYMDDGKSFEFLQGAYIHRRFVFANGKLTSINLAPSSSSKSQFSSKSVVERIILLGYAPGPKNAQIEPANQKVEVELGQLMLEGRHGSSFVTIRKPAVQVSDDWTIRLL</sequence>
<dbReference type="CDD" id="cd14752">
    <property type="entry name" value="GH31_N"/>
    <property type="match status" value="1"/>
</dbReference>
<accession>A0AAD6QTQ4</accession>
<dbReference type="InterPro" id="IPR017853">
    <property type="entry name" value="GH"/>
</dbReference>
<feature type="domain" description="Glycoside hydrolase family 31 N-terminal" evidence="26">
    <location>
        <begin position="1285"/>
        <end position="1511"/>
    </location>
</feature>
<dbReference type="InterPro" id="IPR004294">
    <property type="entry name" value="Carotenoid_Oase"/>
</dbReference>
<evidence type="ECO:0000256" key="21">
    <source>
        <dbReference type="PIRSR" id="PIRSR604294-1"/>
    </source>
</evidence>
<proteinExistence type="inferred from homology"/>
<dbReference type="GO" id="GO:0048046">
    <property type="term" value="C:apoplast"/>
    <property type="evidence" value="ECO:0007669"/>
    <property type="project" value="UniProtKB-SubCell"/>
</dbReference>
<name>A0AAD6QTQ4_9ROSI</name>
<keyword evidence="18" id="KW-0326">Glycosidase</keyword>
<evidence type="ECO:0000259" key="26">
    <source>
        <dbReference type="Pfam" id="PF13802"/>
    </source>
</evidence>
<evidence type="ECO:0000259" key="27">
    <source>
        <dbReference type="Pfam" id="PF17834"/>
    </source>
</evidence>
<dbReference type="Pfam" id="PF13802">
    <property type="entry name" value="Gal_mutarotas_2"/>
    <property type="match status" value="1"/>
</dbReference>
<comment type="cofactor">
    <cofactor evidence="21">
        <name>Fe(2+)</name>
        <dbReference type="ChEBI" id="CHEBI:29033"/>
    </cofactor>
    <text evidence="21">Binds 1 Fe(2+) ion per subunit.</text>
</comment>
<keyword evidence="9" id="KW-0052">Apoplast</keyword>
<evidence type="ECO:0000256" key="9">
    <source>
        <dbReference type="ARBA" id="ARBA00022523"/>
    </source>
</evidence>
<organism evidence="30 31">
    <name type="scientific">Populus alba x Populus x berolinensis</name>
    <dbReference type="NCBI Taxonomy" id="444605"/>
    <lineage>
        <taxon>Eukaryota</taxon>
        <taxon>Viridiplantae</taxon>
        <taxon>Streptophyta</taxon>
        <taxon>Embryophyta</taxon>
        <taxon>Tracheophyta</taxon>
        <taxon>Spermatophyta</taxon>
        <taxon>Magnoliopsida</taxon>
        <taxon>eudicotyledons</taxon>
        <taxon>Gunneridae</taxon>
        <taxon>Pentapetalae</taxon>
        <taxon>rosids</taxon>
        <taxon>fabids</taxon>
        <taxon>Malpighiales</taxon>
        <taxon>Salicaceae</taxon>
        <taxon>Saliceae</taxon>
        <taxon>Populus</taxon>
    </lineage>
</organism>
<dbReference type="GO" id="GO:0005783">
    <property type="term" value="C:endoplasmic reticulum"/>
    <property type="evidence" value="ECO:0007669"/>
    <property type="project" value="UniProtKB-SubCell"/>
</dbReference>
<comment type="similarity">
    <text evidence="5">Belongs to the carotenoid oxygenase family.</text>
</comment>
<feature type="domain" description="Glycoside hydrolase family 31 TIM barrel" evidence="24">
    <location>
        <begin position="1567"/>
        <end position="1894"/>
    </location>
</feature>
<comment type="similarity">
    <text evidence="7">Belongs to the glycosyl hydrolase 35 family.</text>
</comment>
<keyword evidence="14" id="KW-0256">Endoplasmic reticulum</keyword>
<comment type="similarity">
    <text evidence="6">Belongs to the glycosyl hydrolase 31 family.</text>
</comment>
<dbReference type="FunFam" id="3.20.20.80:FF:000039">
    <property type="entry name" value="Glucosidase, alpha neutral C"/>
    <property type="match status" value="1"/>
</dbReference>
<evidence type="ECO:0000313" key="30">
    <source>
        <dbReference type="EMBL" id="KAJ6996456.1"/>
    </source>
</evidence>
<dbReference type="Gene3D" id="2.60.40.1180">
    <property type="entry name" value="Golgi alpha-mannosidase II"/>
    <property type="match status" value="2"/>
</dbReference>
<feature type="region of interest" description="Disordered" evidence="22">
    <location>
        <begin position="675"/>
        <end position="730"/>
    </location>
</feature>
<keyword evidence="13" id="KW-0378">Hydrolase</keyword>
<dbReference type="Gene3D" id="3.20.20.80">
    <property type="entry name" value="Glycosidases"/>
    <property type="match status" value="3"/>
</dbReference>
<dbReference type="Pfam" id="PF17834">
    <property type="entry name" value="GHD"/>
    <property type="match status" value="1"/>
</dbReference>
<keyword evidence="12 23" id="KW-0732">Signal</keyword>
<dbReference type="InterPro" id="IPR008979">
    <property type="entry name" value="Galactose-bd-like_sf"/>
</dbReference>
<dbReference type="PROSITE" id="PS00129">
    <property type="entry name" value="GLYCOSYL_HYDROL_F31_1"/>
    <property type="match status" value="1"/>
</dbReference>
<feature type="domain" description="Beta-galactosidase beta-sandwich" evidence="27">
    <location>
        <begin position="275"/>
        <end position="331"/>
    </location>
</feature>
<dbReference type="InterPro" id="IPR048395">
    <property type="entry name" value="Glyco_hydro_31_C"/>
</dbReference>